<organism evidence="1 2">
    <name type="scientific">Elysia crispata</name>
    <name type="common">lettuce slug</name>
    <dbReference type="NCBI Taxonomy" id="231223"/>
    <lineage>
        <taxon>Eukaryota</taxon>
        <taxon>Metazoa</taxon>
        <taxon>Spiralia</taxon>
        <taxon>Lophotrochozoa</taxon>
        <taxon>Mollusca</taxon>
        <taxon>Gastropoda</taxon>
        <taxon>Heterobranchia</taxon>
        <taxon>Euthyneura</taxon>
        <taxon>Panpulmonata</taxon>
        <taxon>Sacoglossa</taxon>
        <taxon>Placobranchoidea</taxon>
        <taxon>Plakobranchidae</taxon>
        <taxon>Elysia</taxon>
    </lineage>
</organism>
<sequence length="118" mass="13056">MLKAVALFRQQQARRRKRIHRTRSQGHKIDAPCAFADANMHACRLVGVRTFSEDVKTLAISLALYSGRVCTCEFGRMVTSGGVVFRHAVFGEAQACAKTRPVAFLGQAAQNYPLLFSL</sequence>
<reference evidence="1" key="1">
    <citation type="journal article" date="2023" name="G3 (Bethesda)">
        <title>A reference genome for the long-term kleptoplast-retaining sea slug Elysia crispata morphotype clarki.</title>
        <authorList>
            <person name="Eastman K.E."/>
            <person name="Pendleton A.L."/>
            <person name="Shaikh M.A."/>
            <person name="Suttiyut T."/>
            <person name="Ogas R."/>
            <person name="Tomko P."/>
            <person name="Gavelis G."/>
            <person name="Widhalm J.R."/>
            <person name="Wisecaver J.H."/>
        </authorList>
    </citation>
    <scope>NUCLEOTIDE SEQUENCE</scope>
    <source>
        <strain evidence="1">ECLA1</strain>
    </source>
</reference>
<comment type="caution">
    <text evidence="1">The sequence shown here is derived from an EMBL/GenBank/DDBJ whole genome shotgun (WGS) entry which is preliminary data.</text>
</comment>
<accession>A0AAE1DQ96</accession>
<dbReference type="EMBL" id="JAWDGP010003058">
    <property type="protein sequence ID" value="KAK3777778.1"/>
    <property type="molecule type" value="Genomic_DNA"/>
</dbReference>
<keyword evidence="2" id="KW-1185">Reference proteome</keyword>
<proteinExistence type="predicted"/>
<dbReference type="Proteomes" id="UP001283361">
    <property type="component" value="Unassembled WGS sequence"/>
</dbReference>
<evidence type="ECO:0000313" key="2">
    <source>
        <dbReference type="Proteomes" id="UP001283361"/>
    </source>
</evidence>
<protein>
    <submittedName>
        <fullName evidence="1">Uncharacterized protein</fullName>
    </submittedName>
</protein>
<gene>
    <name evidence="1" type="ORF">RRG08_038028</name>
</gene>
<dbReference type="AlphaFoldDB" id="A0AAE1DQ96"/>
<name>A0AAE1DQ96_9GAST</name>
<evidence type="ECO:0000313" key="1">
    <source>
        <dbReference type="EMBL" id="KAK3777778.1"/>
    </source>
</evidence>